<evidence type="ECO:0000259" key="4">
    <source>
        <dbReference type="Pfam" id="PF03328"/>
    </source>
</evidence>
<comment type="caution">
    <text evidence="5">The sequence shown here is derived from an EMBL/GenBank/DDBJ whole genome shotgun (WGS) entry which is preliminary data.</text>
</comment>
<dbReference type="InterPro" id="IPR050251">
    <property type="entry name" value="HpcH-HpaI_aldolase"/>
</dbReference>
<gene>
    <name evidence="5" type="ORF">EV383_1437</name>
</gene>
<protein>
    <submittedName>
        <fullName evidence="5">4-hydroxy-2-oxoheptanedioate aldolase</fullName>
    </submittedName>
</protein>
<keyword evidence="3" id="KW-0456">Lyase</keyword>
<dbReference type="SUPFAM" id="SSF51621">
    <property type="entry name" value="Phosphoenolpyruvate/pyruvate domain"/>
    <property type="match status" value="1"/>
</dbReference>
<dbReference type="Gene3D" id="3.20.20.60">
    <property type="entry name" value="Phosphoenolpyruvate-binding domains"/>
    <property type="match status" value="1"/>
</dbReference>
<keyword evidence="2" id="KW-0479">Metal-binding</keyword>
<dbReference type="InterPro" id="IPR040442">
    <property type="entry name" value="Pyrv_kinase-like_dom_sf"/>
</dbReference>
<dbReference type="PANTHER" id="PTHR30502:SF0">
    <property type="entry name" value="PHOSPHOENOLPYRUVATE CARBOXYLASE FAMILY PROTEIN"/>
    <property type="match status" value="1"/>
</dbReference>
<dbReference type="GO" id="GO:0046872">
    <property type="term" value="F:metal ion binding"/>
    <property type="evidence" value="ECO:0007669"/>
    <property type="project" value="UniProtKB-KW"/>
</dbReference>
<dbReference type="AlphaFoldDB" id="A0A4V2FQF3"/>
<dbReference type="PANTHER" id="PTHR30502">
    <property type="entry name" value="2-KETO-3-DEOXY-L-RHAMNONATE ALDOLASE"/>
    <property type="match status" value="1"/>
</dbReference>
<evidence type="ECO:0000256" key="2">
    <source>
        <dbReference type="ARBA" id="ARBA00022723"/>
    </source>
</evidence>
<dbReference type="Pfam" id="PF03328">
    <property type="entry name" value="HpcH_HpaI"/>
    <property type="match status" value="1"/>
</dbReference>
<proteinExistence type="inferred from homology"/>
<organism evidence="5 6">
    <name type="scientific">Pseudonocardia sediminis</name>
    <dbReference type="NCBI Taxonomy" id="1397368"/>
    <lineage>
        <taxon>Bacteria</taxon>
        <taxon>Bacillati</taxon>
        <taxon>Actinomycetota</taxon>
        <taxon>Actinomycetes</taxon>
        <taxon>Pseudonocardiales</taxon>
        <taxon>Pseudonocardiaceae</taxon>
        <taxon>Pseudonocardia</taxon>
    </lineage>
</organism>
<dbReference type="OrthoDB" id="3353438at2"/>
<evidence type="ECO:0000256" key="1">
    <source>
        <dbReference type="ARBA" id="ARBA00005568"/>
    </source>
</evidence>
<evidence type="ECO:0000313" key="6">
    <source>
        <dbReference type="Proteomes" id="UP000291591"/>
    </source>
</evidence>
<dbReference type="GO" id="GO:0005737">
    <property type="term" value="C:cytoplasm"/>
    <property type="evidence" value="ECO:0007669"/>
    <property type="project" value="TreeGrafter"/>
</dbReference>
<sequence length="249" mass="25595">MVDRLRAALDRGDPAIGTWCTLPGTWSAEVLGAAGFDWVVADLQHGAPTWETLLPVLQAVELGGAAPVVRVGWNDPASIMRALDLGAAGVIVPMVDDADAAVRAARACRYPPDGDRSFGPLRRRFPDVASANSGVLCLPMIETAAGLANAEQIAGAPGVDGVFLGPVDLALGLGLGLDPSMRHPDVLAAVDRCVAATRAHGRVVATTASSTGHARDLIARGVAMVTVGSDRNFVAAGAARELAALQNDR</sequence>
<reference evidence="5 6" key="1">
    <citation type="submission" date="2019-02" db="EMBL/GenBank/DDBJ databases">
        <title>Sequencing the genomes of 1000 actinobacteria strains.</title>
        <authorList>
            <person name="Klenk H.-P."/>
        </authorList>
    </citation>
    <scope>NUCLEOTIDE SEQUENCE [LARGE SCALE GENOMIC DNA]</scope>
    <source>
        <strain evidence="5 6">DSM 45779</strain>
    </source>
</reference>
<feature type="domain" description="HpcH/HpaI aldolase/citrate lyase" evidence="4">
    <location>
        <begin position="25"/>
        <end position="232"/>
    </location>
</feature>
<evidence type="ECO:0000313" key="5">
    <source>
        <dbReference type="EMBL" id="RZT84590.1"/>
    </source>
</evidence>
<dbReference type="EMBL" id="SHKL01000001">
    <property type="protein sequence ID" value="RZT84590.1"/>
    <property type="molecule type" value="Genomic_DNA"/>
</dbReference>
<evidence type="ECO:0000256" key="3">
    <source>
        <dbReference type="ARBA" id="ARBA00023239"/>
    </source>
</evidence>
<dbReference type="InterPro" id="IPR005000">
    <property type="entry name" value="Aldolase/citrate-lyase_domain"/>
</dbReference>
<dbReference type="InterPro" id="IPR015813">
    <property type="entry name" value="Pyrv/PenolPyrv_kinase-like_dom"/>
</dbReference>
<dbReference type="Proteomes" id="UP000291591">
    <property type="component" value="Unassembled WGS sequence"/>
</dbReference>
<dbReference type="GO" id="GO:0016832">
    <property type="term" value="F:aldehyde-lyase activity"/>
    <property type="evidence" value="ECO:0007669"/>
    <property type="project" value="TreeGrafter"/>
</dbReference>
<dbReference type="RefSeq" id="WP_130289174.1">
    <property type="nucleotide sequence ID" value="NZ_SHKL01000001.1"/>
</dbReference>
<comment type="similarity">
    <text evidence="1">Belongs to the HpcH/HpaI aldolase family.</text>
</comment>
<accession>A0A4V2FQF3</accession>
<keyword evidence="6" id="KW-1185">Reference proteome</keyword>
<name>A0A4V2FQF3_PSEST</name>